<keyword evidence="7" id="KW-0411">Iron-sulfur</keyword>
<reference evidence="10 11" key="1">
    <citation type="submission" date="2017-06" db="EMBL/GenBank/DDBJ databases">
        <title>Draft genome sequence of anaerobic fermentative bacterium Anaeromicrobium sediminis DY2726D isolated from West Pacific Ocean sediments.</title>
        <authorList>
            <person name="Zeng X."/>
        </authorList>
    </citation>
    <scope>NUCLEOTIDE SEQUENCE [LARGE SCALE GENOMIC DNA]</scope>
    <source>
        <strain evidence="10 11">DY2726D</strain>
    </source>
</reference>
<organism evidence="10 11">
    <name type="scientific">Anaeromicrobium sediminis</name>
    <dbReference type="NCBI Taxonomy" id="1478221"/>
    <lineage>
        <taxon>Bacteria</taxon>
        <taxon>Bacillati</taxon>
        <taxon>Bacillota</taxon>
        <taxon>Clostridia</taxon>
        <taxon>Peptostreptococcales</taxon>
        <taxon>Thermotaleaceae</taxon>
        <taxon>Anaeromicrobium</taxon>
    </lineage>
</organism>
<dbReference type="PROSITE" id="PS51918">
    <property type="entry name" value="RADICAL_SAM"/>
    <property type="match status" value="1"/>
</dbReference>
<dbReference type="RefSeq" id="WP_095131591.1">
    <property type="nucleotide sequence ID" value="NZ_NIBG01000003.1"/>
</dbReference>
<dbReference type="PANTHER" id="PTHR43409:SF7">
    <property type="entry name" value="BLL1977 PROTEIN"/>
    <property type="match status" value="1"/>
</dbReference>
<feature type="domain" description="B12-binding" evidence="8">
    <location>
        <begin position="7"/>
        <end position="142"/>
    </location>
</feature>
<evidence type="ECO:0000256" key="4">
    <source>
        <dbReference type="ARBA" id="ARBA00022691"/>
    </source>
</evidence>
<feature type="domain" description="Radical SAM core" evidence="9">
    <location>
        <begin position="180"/>
        <end position="397"/>
    </location>
</feature>
<dbReference type="Gene3D" id="3.80.30.20">
    <property type="entry name" value="tm_1862 like domain"/>
    <property type="match status" value="1"/>
</dbReference>
<keyword evidence="6" id="KW-0408">Iron</keyword>
<evidence type="ECO:0000256" key="3">
    <source>
        <dbReference type="ARBA" id="ARBA00022679"/>
    </source>
</evidence>
<dbReference type="SUPFAM" id="SSF102114">
    <property type="entry name" value="Radical SAM enzymes"/>
    <property type="match status" value="1"/>
</dbReference>
<proteinExistence type="predicted"/>
<dbReference type="Gene3D" id="3.40.50.280">
    <property type="entry name" value="Cobalamin-binding domain"/>
    <property type="match status" value="1"/>
</dbReference>
<keyword evidence="4" id="KW-0949">S-adenosyl-L-methionine</keyword>
<evidence type="ECO:0000313" key="10">
    <source>
        <dbReference type="EMBL" id="PAB60251.1"/>
    </source>
</evidence>
<evidence type="ECO:0000259" key="9">
    <source>
        <dbReference type="PROSITE" id="PS51918"/>
    </source>
</evidence>
<accession>A0A267MKY4</accession>
<dbReference type="GO" id="GO:0051539">
    <property type="term" value="F:4 iron, 4 sulfur cluster binding"/>
    <property type="evidence" value="ECO:0007669"/>
    <property type="project" value="UniProtKB-KW"/>
</dbReference>
<dbReference type="SFLD" id="SFLDG01082">
    <property type="entry name" value="B12-binding_domain_containing"/>
    <property type="match status" value="1"/>
</dbReference>
<dbReference type="InterPro" id="IPR058240">
    <property type="entry name" value="rSAM_sf"/>
</dbReference>
<dbReference type="Proteomes" id="UP000216024">
    <property type="component" value="Unassembled WGS sequence"/>
</dbReference>
<evidence type="ECO:0000256" key="1">
    <source>
        <dbReference type="ARBA" id="ARBA00001966"/>
    </source>
</evidence>
<dbReference type="GO" id="GO:0003824">
    <property type="term" value="F:catalytic activity"/>
    <property type="evidence" value="ECO:0007669"/>
    <property type="project" value="InterPro"/>
</dbReference>
<gene>
    <name evidence="10" type="ORF">CCE28_04955</name>
</gene>
<evidence type="ECO:0000313" key="11">
    <source>
        <dbReference type="Proteomes" id="UP000216024"/>
    </source>
</evidence>
<keyword evidence="2" id="KW-0489">Methyltransferase</keyword>
<sequence>MNILLIRPKPHKETIGLQHVMICEPLELEYLYSNIPCHLINKVKVHIIDMIIEKKSMDYFIKKYNPTLVAFTGYISHVNIIKNYAREIKFIKKDTYIAVGGVHAEVVPEDFLDDNIDFIIRANGIDTFNEIVESIVNNTSFNHIDGIYGPNKPVVKKMEFNYNFPNRKSVSKYRKHYYYMFHNPCSLIKTSFGCPYNCSFCFCKEITDGAYFKRPLSSVIDELKSIPEDEIYIVDDDFLADKNRIEDFCDRLEAENIKKNYLVYGRADFISSNEDLIRRFSSLGLRAVIVGIESFRETDLEKYNKKTNIHINERAIKILQKYDVETYATLILPLDYTKSDFKDLANWLIGLNLTFINLQPLTPLKGTAIYDDYKKDFIIDENEFEKWDLAHLVLRPKHLSIREFYMETIKTYYRVTMRPKNTMRLLKKYAFKENFKMFIGSSLVIMQYIKKVIRGV</sequence>
<dbReference type="AlphaFoldDB" id="A0A267MKY4"/>
<evidence type="ECO:0000256" key="5">
    <source>
        <dbReference type="ARBA" id="ARBA00022723"/>
    </source>
</evidence>
<evidence type="ECO:0000259" key="8">
    <source>
        <dbReference type="PROSITE" id="PS51332"/>
    </source>
</evidence>
<dbReference type="EMBL" id="NIBG01000003">
    <property type="protein sequence ID" value="PAB60251.1"/>
    <property type="molecule type" value="Genomic_DNA"/>
</dbReference>
<dbReference type="GO" id="GO:0046872">
    <property type="term" value="F:metal ion binding"/>
    <property type="evidence" value="ECO:0007669"/>
    <property type="project" value="UniProtKB-KW"/>
</dbReference>
<keyword evidence="3" id="KW-0808">Transferase</keyword>
<dbReference type="OrthoDB" id="9801424at2"/>
<dbReference type="InterPro" id="IPR023404">
    <property type="entry name" value="rSAM_horseshoe"/>
</dbReference>
<evidence type="ECO:0000256" key="7">
    <source>
        <dbReference type="ARBA" id="ARBA00023014"/>
    </source>
</evidence>
<keyword evidence="11" id="KW-1185">Reference proteome</keyword>
<dbReference type="SFLD" id="SFLDG01123">
    <property type="entry name" value="methyltransferase_(Class_B)"/>
    <property type="match status" value="1"/>
</dbReference>
<dbReference type="PROSITE" id="PS51332">
    <property type="entry name" value="B12_BINDING"/>
    <property type="match status" value="1"/>
</dbReference>
<dbReference type="GO" id="GO:0005829">
    <property type="term" value="C:cytosol"/>
    <property type="evidence" value="ECO:0007669"/>
    <property type="project" value="TreeGrafter"/>
</dbReference>
<dbReference type="InterPro" id="IPR006158">
    <property type="entry name" value="Cobalamin-bd"/>
</dbReference>
<comment type="caution">
    <text evidence="10">The sequence shown here is derived from an EMBL/GenBank/DDBJ whole genome shotgun (WGS) entry which is preliminary data.</text>
</comment>
<dbReference type="Pfam" id="PF04055">
    <property type="entry name" value="Radical_SAM"/>
    <property type="match status" value="1"/>
</dbReference>
<evidence type="ECO:0000256" key="2">
    <source>
        <dbReference type="ARBA" id="ARBA00022603"/>
    </source>
</evidence>
<dbReference type="GO" id="GO:0031419">
    <property type="term" value="F:cobalamin binding"/>
    <property type="evidence" value="ECO:0007669"/>
    <property type="project" value="InterPro"/>
</dbReference>
<dbReference type="SFLD" id="SFLDS00029">
    <property type="entry name" value="Radical_SAM"/>
    <property type="match status" value="1"/>
</dbReference>
<dbReference type="PANTHER" id="PTHR43409">
    <property type="entry name" value="ANAEROBIC MAGNESIUM-PROTOPORPHYRIN IX MONOMETHYL ESTER CYCLASE-RELATED"/>
    <property type="match status" value="1"/>
</dbReference>
<dbReference type="InterPro" id="IPR034466">
    <property type="entry name" value="Methyltransferase_Class_B"/>
</dbReference>
<dbReference type="InterPro" id="IPR007197">
    <property type="entry name" value="rSAM"/>
</dbReference>
<dbReference type="InterPro" id="IPR051198">
    <property type="entry name" value="BchE-like"/>
</dbReference>
<dbReference type="CDD" id="cd01335">
    <property type="entry name" value="Radical_SAM"/>
    <property type="match status" value="1"/>
</dbReference>
<evidence type="ECO:0000256" key="6">
    <source>
        <dbReference type="ARBA" id="ARBA00023004"/>
    </source>
</evidence>
<dbReference type="Pfam" id="PF02310">
    <property type="entry name" value="B12-binding"/>
    <property type="match status" value="1"/>
</dbReference>
<dbReference type="SMART" id="SM00729">
    <property type="entry name" value="Elp3"/>
    <property type="match status" value="1"/>
</dbReference>
<keyword evidence="5" id="KW-0479">Metal-binding</keyword>
<name>A0A267MKY4_9FIRM</name>
<dbReference type="InterPro" id="IPR006638">
    <property type="entry name" value="Elp3/MiaA/NifB-like_rSAM"/>
</dbReference>
<comment type="cofactor">
    <cofactor evidence="1">
        <name>[4Fe-4S] cluster</name>
        <dbReference type="ChEBI" id="CHEBI:49883"/>
    </cofactor>
</comment>
<protein>
    <submittedName>
        <fullName evidence="10">B12-binding domain-containing radical SAM protein</fullName>
    </submittedName>
</protein>